<evidence type="ECO:0000313" key="2">
    <source>
        <dbReference type="Proteomes" id="UP000538507"/>
    </source>
</evidence>
<dbReference type="NCBIfam" id="NF045780">
    <property type="entry name" value="TrlF_fam_ATP"/>
    <property type="match status" value="1"/>
</dbReference>
<dbReference type="Gene3D" id="3.20.20.140">
    <property type="entry name" value="Metal-dependent hydrolases"/>
    <property type="match status" value="1"/>
</dbReference>
<dbReference type="SUPFAM" id="SSF52540">
    <property type="entry name" value="P-loop containing nucleoside triphosphate hydrolases"/>
    <property type="match status" value="1"/>
</dbReference>
<dbReference type="PANTHER" id="PTHR32182:SF22">
    <property type="entry name" value="ATP-DEPENDENT ENDONUCLEASE, OLD FAMILY-RELATED"/>
    <property type="match status" value="1"/>
</dbReference>
<evidence type="ECO:0000313" key="1">
    <source>
        <dbReference type="EMBL" id="MBB4291500.1"/>
    </source>
</evidence>
<reference evidence="1 2" key="1">
    <citation type="submission" date="2020-08" db="EMBL/GenBank/DDBJ databases">
        <title>Genomic Encyclopedia of Type Strains, Phase IV (KMG-V): Genome sequencing to study the core and pangenomes of soil and plant-associated prokaryotes.</title>
        <authorList>
            <person name="Whitman W."/>
        </authorList>
    </citation>
    <scope>NUCLEOTIDE SEQUENCE [LARGE SCALE GENOMIC DNA]</scope>
    <source>
        <strain evidence="1 2">SEMIA 415</strain>
    </source>
</reference>
<dbReference type="RefSeq" id="WP_183608306.1">
    <property type="nucleotide sequence ID" value="NZ_JACHAZ010000001.1"/>
</dbReference>
<gene>
    <name evidence="1" type="ORF">GGE16_003559</name>
</gene>
<name>A0AAE2MLV8_RHILE</name>
<keyword evidence="1" id="KW-0449">Lipoprotein</keyword>
<proteinExistence type="predicted"/>
<dbReference type="GO" id="GO:0000731">
    <property type="term" value="P:DNA synthesis involved in DNA repair"/>
    <property type="evidence" value="ECO:0007669"/>
    <property type="project" value="TreeGrafter"/>
</dbReference>
<dbReference type="InterPro" id="IPR054787">
    <property type="entry name" value="TrlF_ATPase"/>
</dbReference>
<accession>A0AAE2MLV8</accession>
<dbReference type="AlphaFoldDB" id="A0AAE2MLV8"/>
<dbReference type="PANTHER" id="PTHR32182">
    <property type="entry name" value="DNA REPLICATION AND REPAIR PROTEIN RECF"/>
    <property type="match status" value="1"/>
</dbReference>
<protein>
    <submittedName>
        <fullName evidence="1">ABC-type lipoprotein export system ATPase subunit/cell division protein FtsB</fullName>
    </submittedName>
</protein>
<sequence>MVAYAKGSEWRQWDLHVHSPYSFHWAGQKIEQGNEDVVIDRMVDAMNKATPSVYGLMDYWTFDGWLALKRRQGKAEATALEKVVFPGIELRLVAPFDGRLNAHVIFSDKIQDQLLADFKSRLKLALGNQPLSDSALRDYARSADADKLKLHGRSPDQVKNDDAYALLVGCEIAEITAESYRDAIAAVPEGLALGFMPFDTYDGLSKVHWDKHYAYALGLFKTSPIFEVRDPDTAAAFSGVRTPKNDKWFEQFQASLGRVPRLSVSGSDAHKFVGTLGDNNDRGYGDFPSNRITWIKADPTWKGLLQAVKEPALRSFIGEVPPKVRTIRENSTYYMSRVSVTADNEKYSGTWLDGTDLELNADLVAIIGNKGSGKSALADVISAVGDSQQHHHFSFLKPRRFKGSSGEPAKGFSGELNWLSGKPLKRNLNDIADPSAVEMVRYIPQGRFEALCNAHVEGRSDEFERELRAVIFSHVPNEVRLDASDFDRLIERQEAPSRAKLNELRRTLATLNEEIVDIEEQMLPAVRTGLQNLLDLKRQERQAHIATKPLEIAAPTGGLSPVQQAATAHIAGIVEELSQMDEKLASAIKVREQEARRRQAIANLQSRVEILKSQYADFLSTTAVDWGDAHLKAQDVVKLTVDDERLIAEIKKSTALEAATTSQSVVDEAPRPALLAEKARLTETLNAPQQQYQAYLGQLTAWQTTLGTIEGSAASPESEKGLEARLARLDTLPDQLDAKREKRRELAKSLHGVLDEQRASRAALFEPIQNLVEGNRLIGAEYKLEFQARLTGALSDFSEKIFSVVKQQSGVLRGQAESNAALKAILDKTEFSNADQTVHFVEEALAMIKSVPGDGDISAILRKDQTTRTLYDYMFGLSYLEPTYTLLFQDTPIEQLSPGQRGALLLIFYLLVDTKRNPIVLDQPEENLDNETIVSLLVPVVIEAKKHRQIIMVTHNPNLAVVCDAEQIIHATFSRADGQRIEYRSGSIENEETNLRVVDVLEGTMRAFNNRGGKYHGQ</sequence>
<dbReference type="Gene3D" id="3.40.50.300">
    <property type="entry name" value="P-loop containing nucleotide triphosphate hydrolases"/>
    <property type="match status" value="2"/>
</dbReference>
<dbReference type="Proteomes" id="UP000538507">
    <property type="component" value="Unassembled WGS sequence"/>
</dbReference>
<dbReference type="EMBL" id="JACIGO010000003">
    <property type="protein sequence ID" value="MBB4291500.1"/>
    <property type="molecule type" value="Genomic_DNA"/>
</dbReference>
<organism evidence="1 2">
    <name type="scientific">Rhizobium leguminosarum</name>
    <dbReference type="NCBI Taxonomy" id="384"/>
    <lineage>
        <taxon>Bacteria</taxon>
        <taxon>Pseudomonadati</taxon>
        <taxon>Pseudomonadota</taxon>
        <taxon>Alphaproteobacteria</taxon>
        <taxon>Hyphomicrobiales</taxon>
        <taxon>Rhizobiaceae</taxon>
        <taxon>Rhizobium/Agrobacterium group</taxon>
        <taxon>Rhizobium</taxon>
    </lineage>
</organism>
<dbReference type="GO" id="GO:0006302">
    <property type="term" value="P:double-strand break repair"/>
    <property type="evidence" value="ECO:0007669"/>
    <property type="project" value="TreeGrafter"/>
</dbReference>
<comment type="caution">
    <text evidence="1">The sequence shown here is derived from an EMBL/GenBank/DDBJ whole genome shotgun (WGS) entry which is preliminary data.</text>
</comment>
<dbReference type="InterPro" id="IPR027417">
    <property type="entry name" value="P-loop_NTPase"/>
</dbReference>